<dbReference type="Pfam" id="PF12697">
    <property type="entry name" value="Abhydrolase_6"/>
    <property type="match status" value="1"/>
</dbReference>
<evidence type="ECO:0000256" key="1">
    <source>
        <dbReference type="SAM" id="SignalP"/>
    </source>
</evidence>
<keyword evidence="1" id="KW-0732">Signal</keyword>
<feature type="domain" description="AB hydrolase-1" evidence="2">
    <location>
        <begin position="85"/>
        <end position="340"/>
    </location>
</feature>
<proteinExistence type="predicted"/>
<reference evidence="3 4" key="1">
    <citation type="submission" date="2024-03" db="EMBL/GenBank/DDBJ databases">
        <title>Reference genomes for the five species model microbial community.</title>
        <authorList>
            <person name="Padfield D."/>
        </authorList>
    </citation>
    <scope>NUCLEOTIDE SEQUENCE [LARGE SCALE GENOMIC DNA]</scope>
    <source>
        <strain evidence="3 4">AB1</strain>
    </source>
</reference>
<feature type="chain" id="PRO_5044821590" evidence="1">
    <location>
        <begin position="25"/>
        <end position="348"/>
    </location>
</feature>
<evidence type="ECO:0000313" key="4">
    <source>
        <dbReference type="Proteomes" id="UP001362311"/>
    </source>
</evidence>
<dbReference type="EMBL" id="JBBHKQ010000002">
    <property type="protein sequence ID" value="MEJ5901945.1"/>
    <property type="molecule type" value="Genomic_DNA"/>
</dbReference>
<evidence type="ECO:0000259" key="2">
    <source>
        <dbReference type="Pfam" id="PF12697"/>
    </source>
</evidence>
<dbReference type="InterPro" id="IPR000073">
    <property type="entry name" value="AB_hydrolase_1"/>
</dbReference>
<gene>
    <name evidence="3" type="ORF">WIX40_17735</name>
</gene>
<dbReference type="InterPro" id="IPR029058">
    <property type="entry name" value="AB_hydrolase_fold"/>
</dbReference>
<dbReference type="AlphaFoldDB" id="A0ABD5JZ09"/>
<sequence>MFSKILSAGALLSATMLFSSPVLAQENVLPSINTPPEVSKANLAKVKAEKRGQYAVPEGFESGMVETDGIRLHYVRGGEGKGDPIIFVHGFGSTWKMWQPALEKFSANHQVIAIDLPGLGQSEPSAKRYDAEQMSAYLLGAIKSLTDNQPFTYVCHDLCNSASYPMVANNQDIIKKVVFMDSPIPDKAMWTYPGLTPNGPGLGWHFGYFSFGDIAEKMVSTDPVLFMSYFIKEYAGKRDVFTPELLDELIEPYSTRANLRAAFGYYQSHSDSARQNEALLAAVKQLTIPVYSISGAKGVNDVLPKQLAARFVKDPSKLGSTILPDTGHWLLEESATEVNALLADFIDQ</sequence>
<dbReference type="SUPFAM" id="SSF53474">
    <property type="entry name" value="alpha/beta-Hydrolases"/>
    <property type="match status" value="1"/>
</dbReference>
<dbReference type="RefSeq" id="WP_339441123.1">
    <property type="nucleotide sequence ID" value="NZ_JBBHKQ010000002.1"/>
</dbReference>
<dbReference type="Proteomes" id="UP001362311">
    <property type="component" value="Unassembled WGS sequence"/>
</dbReference>
<feature type="signal peptide" evidence="1">
    <location>
        <begin position="1"/>
        <end position="24"/>
    </location>
</feature>
<comment type="caution">
    <text evidence="3">The sequence shown here is derived from an EMBL/GenBank/DDBJ whole genome shotgun (WGS) entry which is preliminary data.</text>
</comment>
<evidence type="ECO:0000313" key="3">
    <source>
        <dbReference type="EMBL" id="MEJ5901945.1"/>
    </source>
</evidence>
<protein>
    <submittedName>
        <fullName evidence="3">Alpha/beta hydrolase</fullName>
    </submittedName>
</protein>
<name>A0ABD5JZ09_9HYPH</name>
<organism evidence="3 4">
    <name type="scientific">Ochrobactrum teleogrylli</name>
    <dbReference type="NCBI Taxonomy" id="2479765"/>
    <lineage>
        <taxon>Bacteria</taxon>
        <taxon>Pseudomonadati</taxon>
        <taxon>Pseudomonadota</taxon>
        <taxon>Alphaproteobacteria</taxon>
        <taxon>Hyphomicrobiales</taxon>
        <taxon>Brucellaceae</taxon>
        <taxon>Brucella/Ochrobactrum group</taxon>
        <taxon>Ochrobactrum</taxon>
    </lineage>
</organism>
<dbReference type="Gene3D" id="3.40.50.1820">
    <property type="entry name" value="alpha/beta hydrolase"/>
    <property type="match status" value="1"/>
</dbReference>
<accession>A0ABD5JZ09</accession>
<dbReference type="PANTHER" id="PTHR43329">
    <property type="entry name" value="EPOXIDE HYDROLASE"/>
    <property type="match status" value="1"/>
</dbReference>
<dbReference type="GO" id="GO:0016787">
    <property type="term" value="F:hydrolase activity"/>
    <property type="evidence" value="ECO:0007669"/>
    <property type="project" value="UniProtKB-KW"/>
</dbReference>
<keyword evidence="3" id="KW-0378">Hydrolase</keyword>